<accession>A0A554NCT6</accession>
<dbReference type="PANTHER" id="PTHR42695:SF5">
    <property type="entry name" value="GLUTAMINE AMIDOTRANSFERASE YLR126C-RELATED"/>
    <property type="match status" value="1"/>
</dbReference>
<organism evidence="2 3">
    <name type="scientific">Haloglomus irregulare</name>
    <dbReference type="NCBI Taxonomy" id="2234134"/>
    <lineage>
        <taxon>Archaea</taxon>
        <taxon>Methanobacteriati</taxon>
        <taxon>Methanobacteriota</taxon>
        <taxon>Stenosarchaea group</taxon>
        <taxon>Halobacteria</taxon>
        <taxon>Halobacteriales</taxon>
        <taxon>Natronomonadaceae</taxon>
        <taxon>Haloglomus</taxon>
    </lineage>
</organism>
<dbReference type="CDD" id="cd01741">
    <property type="entry name" value="GATase1_1"/>
    <property type="match status" value="1"/>
</dbReference>
<dbReference type="Proteomes" id="UP000319894">
    <property type="component" value="Unassembled WGS sequence"/>
</dbReference>
<dbReference type="EMBL" id="QMDX01000003">
    <property type="protein sequence ID" value="TSD14840.1"/>
    <property type="molecule type" value="Genomic_DNA"/>
</dbReference>
<evidence type="ECO:0000259" key="1">
    <source>
        <dbReference type="Pfam" id="PF00117"/>
    </source>
</evidence>
<feature type="domain" description="Glutamine amidotransferase" evidence="1">
    <location>
        <begin position="47"/>
        <end position="191"/>
    </location>
</feature>
<keyword evidence="3" id="KW-1185">Reference proteome</keyword>
<dbReference type="RefSeq" id="WP_144261559.1">
    <property type="nucleotide sequence ID" value="NZ_QMDX01000003.1"/>
</dbReference>
<protein>
    <recommendedName>
        <fullName evidence="1">Glutamine amidotransferase domain-containing protein</fullName>
    </recommendedName>
</protein>
<evidence type="ECO:0000313" key="2">
    <source>
        <dbReference type="EMBL" id="TSD14840.1"/>
    </source>
</evidence>
<dbReference type="InterPro" id="IPR017926">
    <property type="entry name" value="GATASE"/>
</dbReference>
<comment type="caution">
    <text evidence="2">The sequence shown here is derived from an EMBL/GenBank/DDBJ whole genome shotgun (WGS) entry which is preliminary data.</text>
</comment>
<dbReference type="PANTHER" id="PTHR42695">
    <property type="entry name" value="GLUTAMINE AMIDOTRANSFERASE YLR126C-RELATED"/>
    <property type="match status" value="1"/>
</dbReference>
<dbReference type="PROSITE" id="PS51273">
    <property type="entry name" value="GATASE_TYPE_1"/>
    <property type="match status" value="1"/>
</dbReference>
<reference evidence="2 3" key="1">
    <citation type="submission" date="2018-06" db="EMBL/GenBank/DDBJ databases">
        <title>Natronomonas sp. F16-60 a new haloarchaeon isolated from a solar saltern of Isla Cristina, Huelva, Spain.</title>
        <authorList>
            <person name="Duran-Viseras A."/>
            <person name="Sanchez-Porro C."/>
            <person name="Ventosa A."/>
        </authorList>
    </citation>
    <scope>NUCLEOTIDE SEQUENCE [LARGE SCALE GENOMIC DNA]</scope>
    <source>
        <strain evidence="2 3">F16-60</strain>
    </source>
</reference>
<proteinExistence type="predicted"/>
<sequence>MTDADDRLRLALLNASTSERATSQNFRRELDADLAEFQVNDSQFPRGFDFDGVVITGSAVSVYWDSEQEWVEPVSEWLREAVDRGLPALGICFGHQLLAHALGGRVADMGEYELGYREVRRTDIDDGEATTDGDPLFEGLDEAFLVFTTHSDTVAEVPPGAEVIAENDYGVHGFRLGHVVGVQAHPEYDQAMAEAVTLTKDLPDERIQRVLDGITEENYARACETKRLFDNFTDYARRLRAGRAAVD</sequence>
<dbReference type="InterPro" id="IPR029062">
    <property type="entry name" value="Class_I_gatase-like"/>
</dbReference>
<gene>
    <name evidence="2" type="ORF">DP107_07725</name>
</gene>
<dbReference type="Gene3D" id="3.40.50.880">
    <property type="match status" value="1"/>
</dbReference>
<dbReference type="Pfam" id="PF00117">
    <property type="entry name" value="GATase"/>
    <property type="match status" value="1"/>
</dbReference>
<dbReference type="InParanoid" id="A0A554NCT6"/>
<evidence type="ECO:0000313" key="3">
    <source>
        <dbReference type="Proteomes" id="UP000319894"/>
    </source>
</evidence>
<name>A0A554NCT6_9EURY</name>
<dbReference type="InterPro" id="IPR044992">
    <property type="entry name" value="ChyE-like"/>
</dbReference>
<dbReference type="SUPFAM" id="SSF52317">
    <property type="entry name" value="Class I glutamine amidotransferase-like"/>
    <property type="match status" value="1"/>
</dbReference>
<dbReference type="GO" id="GO:0005829">
    <property type="term" value="C:cytosol"/>
    <property type="evidence" value="ECO:0007669"/>
    <property type="project" value="TreeGrafter"/>
</dbReference>
<dbReference type="AlphaFoldDB" id="A0A554NCT6"/>